<dbReference type="Proteomes" id="UP001175227">
    <property type="component" value="Unassembled WGS sequence"/>
</dbReference>
<evidence type="ECO:0000313" key="2">
    <source>
        <dbReference type="EMBL" id="KAK0480820.1"/>
    </source>
</evidence>
<feature type="transmembrane region" description="Helical" evidence="1">
    <location>
        <begin position="52"/>
        <end position="73"/>
    </location>
</feature>
<keyword evidence="1" id="KW-0472">Membrane</keyword>
<proteinExistence type="predicted"/>
<feature type="transmembrane region" description="Helical" evidence="1">
    <location>
        <begin position="12"/>
        <end position="32"/>
    </location>
</feature>
<feature type="transmembrane region" description="Helical" evidence="1">
    <location>
        <begin position="122"/>
        <end position="142"/>
    </location>
</feature>
<reference evidence="2" key="1">
    <citation type="submission" date="2023-06" db="EMBL/GenBank/DDBJ databases">
        <authorList>
            <consortium name="Lawrence Berkeley National Laboratory"/>
            <person name="Ahrendt S."/>
            <person name="Sahu N."/>
            <person name="Indic B."/>
            <person name="Wong-Bajracharya J."/>
            <person name="Merenyi Z."/>
            <person name="Ke H.-M."/>
            <person name="Monk M."/>
            <person name="Kocsube S."/>
            <person name="Drula E."/>
            <person name="Lipzen A."/>
            <person name="Balint B."/>
            <person name="Henrissat B."/>
            <person name="Andreopoulos B."/>
            <person name="Martin F.M."/>
            <person name="Harder C.B."/>
            <person name="Rigling D."/>
            <person name="Ford K.L."/>
            <person name="Foster G.D."/>
            <person name="Pangilinan J."/>
            <person name="Papanicolaou A."/>
            <person name="Barry K."/>
            <person name="LaButti K."/>
            <person name="Viragh M."/>
            <person name="Koriabine M."/>
            <person name="Yan M."/>
            <person name="Riley R."/>
            <person name="Champramary S."/>
            <person name="Plett K.L."/>
            <person name="Tsai I.J."/>
            <person name="Slot J."/>
            <person name="Sipos G."/>
            <person name="Plett J."/>
            <person name="Nagy L.G."/>
            <person name="Grigoriev I.V."/>
        </authorList>
    </citation>
    <scope>NUCLEOTIDE SEQUENCE</scope>
    <source>
        <strain evidence="2">ICMP 16352</strain>
    </source>
</reference>
<dbReference type="AlphaFoldDB" id="A0AA39PAU6"/>
<sequence>MIWCCWMIWGQNWLVVLFSVFSLVAAIVSRTVEEYYGYINAPKHVVMLPMVFFLSFILATTLSCTLLIIYRILVVTGVKHGTVECQLGIYRHFIEVLVESSALYLVSLILDLAFIICDDLRLYYFDIIVCVVKGVAPTLLIGQAAAGHTHPRDDNGESTVSSIHFQTSPAHRMASSQLEESTIQSSVLAMDIEAQLEHHCTP</sequence>
<organism evidence="2 3">
    <name type="scientific">Armillaria novae-zelandiae</name>
    <dbReference type="NCBI Taxonomy" id="153914"/>
    <lineage>
        <taxon>Eukaryota</taxon>
        <taxon>Fungi</taxon>
        <taxon>Dikarya</taxon>
        <taxon>Basidiomycota</taxon>
        <taxon>Agaricomycotina</taxon>
        <taxon>Agaricomycetes</taxon>
        <taxon>Agaricomycetidae</taxon>
        <taxon>Agaricales</taxon>
        <taxon>Marasmiineae</taxon>
        <taxon>Physalacriaceae</taxon>
        <taxon>Armillaria</taxon>
    </lineage>
</organism>
<name>A0AA39PAU6_9AGAR</name>
<comment type="caution">
    <text evidence="2">The sequence shown here is derived from an EMBL/GenBank/DDBJ whole genome shotgun (WGS) entry which is preliminary data.</text>
</comment>
<keyword evidence="1" id="KW-0812">Transmembrane</keyword>
<gene>
    <name evidence="2" type="ORF">IW261DRAFT_1474746</name>
</gene>
<protein>
    <submittedName>
        <fullName evidence="2">Uncharacterized protein</fullName>
    </submittedName>
</protein>
<feature type="transmembrane region" description="Helical" evidence="1">
    <location>
        <begin position="93"/>
        <end position="116"/>
    </location>
</feature>
<keyword evidence="3" id="KW-1185">Reference proteome</keyword>
<dbReference type="EMBL" id="JAUEPR010000009">
    <property type="protein sequence ID" value="KAK0480820.1"/>
    <property type="molecule type" value="Genomic_DNA"/>
</dbReference>
<evidence type="ECO:0000313" key="3">
    <source>
        <dbReference type="Proteomes" id="UP001175227"/>
    </source>
</evidence>
<keyword evidence="1" id="KW-1133">Transmembrane helix</keyword>
<accession>A0AA39PAU6</accession>
<evidence type="ECO:0000256" key="1">
    <source>
        <dbReference type="SAM" id="Phobius"/>
    </source>
</evidence>